<evidence type="ECO:0000313" key="1">
    <source>
        <dbReference type="EMBL" id="PKD27020.1"/>
    </source>
</evidence>
<evidence type="ECO:0000313" key="2">
    <source>
        <dbReference type="Proteomes" id="UP000233425"/>
    </source>
</evidence>
<dbReference type="Proteomes" id="UP000233425">
    <property type="component" value="Unassembled WGS sequence"/>
</dbReference>
<dbReference type="GO" id="GO:0016746">
    <property type="term" value="F:acyltransferase activity"/>
    <property type="evidence" value="ECO:0007669"/>
    <property type="project" value="InterPro"/>
</dbReference>
<dbReference type="AlphaFoldDB" id="A0A2N0UJ73"/>
<dbReference type="PIRSF" id="PIRSF011570">
    <property type="entry name" value="SpoVAD"/>
    <property type="match status" value="1"/>
</dbReference>
<dbReference type="EMBL" id="NNSR01000073">
    <property type="protein sequence ID" value="PKD27020.1"/>
    <property type="molecule type" value="Genomic_DNA"/>
</dbReference>
<dbReference type="InterPro" id="IPR010894">
    <property type="entry name" value="SpoVAD"/>
</dbReference>
<dbReference type="InterPro" id="IPR016039">
    <property type="entry name" value="Thiolase-like"/>
</dbReference>
<dbReference type="Gene3D" id="3.40.47.40">
    <property type="entry name" value="Stage V sporulation protein AD"/>
    <property type="match status" value="1"/>
</dbReference>
<organism evidence="1 2">
    <name type="scientific">Ruminococcus bromii</name>
    <dbReference type="NCBI Taxonomy" id="40518"/>
    <lineage>
        <taxon>Bacteria</taxon>
        <taxon>Bacillati</taxon>
        <taxon>Bacillota</taxon>
        <taxon>Clostridia</taxon>
        <taxon>Eubacteriales</taxon>
        <taxon>Oscillospiraceae</taxon>
        <taxon>Ruminococcus</taxon>
    </lineage>
</organism>
<name>A0A2N0UJ73_9FIRM</name>
<proteinExistence type="predicted"/>
<dbReference type="RefSeq" id="WP_101029795.1">
    <property type="nucleotide sequence ID" value="NZ_CABMMZ010000073.1"/>
</dbReference>
<reference evidence="1" key="1">
    <citation type="journal article" date="2018" name="Environ. Microbiol.">
        <title>Sporulation capability and amylosome conservation among diverse human colonic and rumen isolates of the keystone starch-degrader Ruminococcus bromii.</title>
        <authorList>
            <person name="Mukhopadhya I."/>
            <person name="Morais S."/>
            <person name="Laverde-Gomez J."/>
            <person name="Sheridan P.O."/>
            <person name="Walker A.W."/>
            <person name="Kelly W."/>
            <person name="Klieve A.V."/>
            <person name="Ouwerkerk D."/>
            <person name="Duncan S.H."/>
            <person name="Louis P."/>
            <person name="Koropatkin N."/>
            <person name="Cockburn D."/>
            <person name="Kibler R."/>
            <person name="Cooper P.J."/>
            <person name="Sandoval C."/>
            <person name="Crost E."/>
            <person name="Juge N."/>
            <person name="Bayer E.A."/>
            <person name="Flint H.J."/>
        </authorList>
    </citation>
    <scope>NUCLEOTIDE SEQUENCE [LARGE SCALE GENOMIC DNA]</scope>
    <source>
        <strain evidence="1">ATCC 27255</strain>
    </source>
</reference>
<comment type="caution">
    <text evidence="1">The sequence shown here is derived from an EMBL/GenBank/DDBJ whole genome shotgun (WGS) entry which is preliminary data.</text>
</comment>
<dbReference type="NCBIfam" id="NF006160">
    <property type="entry name" value="PRK08304.1"/>
    <property type="match status" value="1"/>
</dbReference>
<keyword evidence="2" id="KW-1185">Reference proteome</keyword>
<dbReference type="SUPFAM" id="SSF53901">
    <property type="entry name" value="Thiolase-like"/>
    <property type="match status" value="1"/>
</dbReference>
<accession>A0A2N0UJ73</accession>
<sequence>MLKRTGAYTIEFENQPVIAGWGSVAGKKEAEGPLKKYFDKIIYDSYDGCDTFEQAESMFQGEALEKALERSKTHANEVDCVFAGDLLNQCIGSSFGLMKFGIPYLGQYGACSTMAQSLIMAAAAVESGGAEISACVTSSHFASAERQYRFPLEYGGVRTPTAQWTVTGAGSCILKSLKKGICVARATVGRIVDLGVSDANNMGAAMAPAAAQTLECYLEDTKTSPEDYDMIITGDLGEVGSKSLYDLLERDGINIRKQHNDCGLMIFERSNQDVHSGGSGCGCAASVLCSKIMDDFQNGIVQNILFMATGALMSPTSSGQGANIPSIAHLVNIKIK</sequence>
<dbReference type="InterPro" id="IPR038369">
    <property type="entry name" value="SpoVAD_sf"/>
</dbReference>
<protein>
    <submittedName>
        <fullName evidence="1">Stage V sporulation protein AD</fullName>
    </submittedName>
</protein>
<gene>
    <name evidence="1" type="primary">spoVAD</name>
    <name evidence="1" type="ORF">RBATCC27255_01887</name>
</gene>
<dbReference type="Pfam" id="PF07451">
    <property type="entry name" value="SpoVAD"/>
    <property type="match status" value="1"/>
</dbReference>